<feature type="compositionally biased region" description="Basic and acidic residues" evidence="1">
    <location>
        <begin position="284"/>
        <end position="322"/>
    </location>
</feature>
<organism evidence="2 3">
    <name type="scientific">Seohaeicola zhoushanensis</name>
    <dbReference type="NCBI Taxonomy" id="1569283"/>
    <lineage>
        <taxon>Bacteria</taxon>
        <taxon>Pseudomonadati</taxon>
        <taxon>Pseudomonadota</taxon>
        <taxon>Alphaproteobacteria</taxon>
        <taxon>Rhodobacterales</taxon>
        <taxon>Roseobacteraceae</taxon>
        <taxon>Seohaeicola</taxon>
    </lineage>
</organism>
<comment type="caution">
    <text evidence="2">The sequence shown here is derived from an EMBL/GenBank/DDBJ whole genome shotgun (WGS) entry which is preliminary data.</text>
</comment>
<gene>
    <name evidence="2" type="ORF">GCM10017056_28320</name>
</gene>
<dbReference type="RefSeq" id="WP_189680742.1">
    <property type="nucleotide sequence ID" value="NZ_BNCJ01000007.1"/>
</dbReference>
<keyword evidence="3" id="KW-1185">Reference proteome</keyword>
<evidence type="ECO:0000256" key="1">
    <source>
        <dbReference type="SAM" id="MobiDB-lite"/>
    </source>
</evidence>
<dbReference type="AlphaFoldDB" id="A0A8J3GXT6"/>
<evidence type="ECO:0008006" key="4">
    <source>
        <dbReference type="Google" id="ProtNLM"/>
    </source>
</evidence>
<protein>
    <recommendedName>
        <fullName evidence="4">DUF3618 domain-containing protein</fullName>
    </recommendedName>
</protein>
<accession>A0A8J3GXT6</accession>
<dbReference type="Proteomes" id="UP000626220">
    <property type="component" value="Unassembled WGS sequence"/>
</dbReference>
<proteinExistence type="predicted"/>
<dbReference type="Pfam" id="PF12277">
    <property type="entry name" value="DUF3618"/>
    <property type="match status" value="1"/>
</dbReference>
<evidence type="ECO:0000313" key="3">
    <source>
        <dbReference type="Proteomes" id="UP000626220"/>
    </source>
</evidence>
<feature type="region of interest" description="Disordered" evidence="1">
    <location>
        <begin position="93"/>
        <end position="112"/>
    </location>
</feature>
<feature type="region of interest" description="Disordered" evidence="1">
    <location>
        <begin position="284"/>
        <end position="330"/>
    </location>
</feature>
<dbReference type="InterPro" id="IPR022062">
    <property type="entry name" value="DUF3618"/>
</dbReference>
<evidence type="ECO:0000313" key="2">
    <source>
        <dbReference type="EMBL" id="GHF55087.1"/>
    </source>
</evidence>
<sequence>MTQHTDTRKIEADIERTRSRLGSTLDELQERVSVENLAKDALGMVRSNAAAYASSIDSAVRANPVAVALTGIGLAWLIFGGRKATPDPRRSVINRWEDEGGSPAPDFTDEETRDANRWAASIDTLRGKASRLLRGIERDARSQAGDLRDYAAERAEVLSRFTDDMRASLMEGLDGLSDAAKERIVKAREAAYSARLKMERGARAGGREAGRLVNEHPMVAGGVALVLGAAFAAAMPRTRIEDRTFGAESDRLMRAAADQLREERARLKEAASALADDLGERAKSAVDKTVDDLSDKAKTAAHKAADDLTDTAEKATQTDKPKTAGMTTNV</sequence>
<reference evidence="2" key="1">
    <citation type="journal article" date="2014" name="Int. J. Syst. Evol. Microbiol.">
        <title>Complete genome sequence of Corynebacterium casei LMG S-19264T (=DSM 44701T), isolated from a smear-ripened cheese.</title>
        <authorList>
            <consortium name="US DOE Joint Genome Institute (JGI-PGF)"/>
            <person name="Walter F."/>
            <person name="Albersmeier A."/>
            <person name="Kalinowski J."/>
            <person name="Ruckert C."/>
        </authorList>
    </citation>
    <scope>NUCLEOTIDE SEQUENCE</scope>
    <source>
        <strain evidence="2">KCTC 42650</strain>
    </source>
</reference>
<dbReference type="EMBL" id="BNCJ01000007">
    <property type="protein sequence ID" value="GHF55087.1"/>
    <property type="molecule type" value="Genomic_DNA"/>
</dbReference>
<reference evidence="2" key="2">
    <citation type="submission" date="2020-09" db="EMBL/GenBank/DDBJ databases">
        <authorList>
            <person name="Sun Q."/>
            <person name="Kim S."/>
        </authorList>
    </citation>
    <scope>NUCLEOTIDE SEQUENCE</scope>
    <source>
        <strain evidence="2">KCTC 42650</strain>
    </source>
</reference>
<name>A0A8J3GXT6_9RHOB</name>